<evidence type="ECO:0000256" key="6">
    <source>
        <dbReference type="ARBA" id="ARBA00023136"/>
    </source>
</evidence>
<feature type="transmembrane region" description="Helical" evidence="7">
    <location>
        <begin position="202"/>
        <end position="219"/>
    </location>
</feature>
<keyword evidence="2 7" id="KW-1003">Cell membrane</keyword>
<evidence type="ECO:0000256" key="3">
    <source>
        <dbReference type="ARBA" id="ARBA00022679"/>
    </source>
</evidence>
<feature type="transmembrane region" description="Helical" evidence="7">
    <location>
        <begin position="134"/>
        <end position="152"/>
    </location>
</feature>
<feature type="region of interest" description="Disordered" evidence="8">
    <location>
        <begin position="308"/>
        <end position="359"/>
    </location>
</feature>
<feature type="compositionally biased region" description="Gly residues" evidence="8">
    <location>
        <begin position="324"/>
        <end position="338"/>
    </location>
</feature>
<sequence>MPEPLTGAAALTPLSTAIPSPSWSGFEIGPFTIHAYALCILVGIVAALMLAQYRWKRRGGSEDDLWNIAVWAIPAGIIGGRLYYVLTVPGPYFGPNGNPLDAFKIWQGGLGIGGAVALGALTVFLVCRHYGIRFTSFIDAAAPGLILAQAFGRWGNWFNQELFGRPTTLPWGLQIDRVLNGAPNPNWPDAALPTDTLFHPTFLYESLWNFAGCLLLIWAAKRFRLGHGQIFYAYICYYTIGRLWIESLRIDHSEYFLGVRINMWFYIVVLFIGLALFTFSRMRHREPAPQVYTERGLACMAAARADSTDSGAGEHHRGDDHRGGGNGTGGSTASGTAGGTRAAGTDGHSDHRRDDDGGNALTNRSFGFFGAVTSAISIVPQVRRRPHEDGSASRD</sequence>
<dbReference type="Pfam" id="PF01790">
    <property type="entry name" value="LGT"/>
    <property type="match status" value="1"/>
</dbReference>
<comment type="catalytic activity">
    <reaction evidence="7">
        <text>L-cysteinyl-[prolipoprotein] + a 1,2-diacyl-sn-glycero-3-phospho-(1'-sn-glycerol) = an S-1,2-diacyl-sn-glyceryl-L-cysteinyl-[prolipoprotein] + sn-glycerol 1-phosphate + H(+)</text>
        <dbReference type="Rhea" id="RHEA:56712"/>
        <dbReference type="Rhea" id="RHEA-COMP:14679"/>
        <dbReference type="Rhea" id="RHEA-COMP:14680"/>
        <dbReference type="ChEBI" id="CHEBI:15378"/>
        <dbReference type="ChEBI" id="CHEBI:29950"/>
        <dbReference type="ChEBI" id="CHEBI:57685"/>
        <dbReference type="ChEBI" id="CHEBI:64716"/>
        <dbReference type="ChEBI" id="CHEBI:140658"/>
        <dbReference type="EC" id="2.5.1.145"/>
    </reaction>
</comment>
<comment type="similarity">
    <text evidence="1 7">Belongs to the Lgt family.</text>
</comment>
<evidence type="ECO:0000256" key="5">
    <source>
        <dbReference type="ARBA" id="ARBA00022989"/>
    </source>
</evidence>
<proteinExistence type="inferred from homology"/>
<feature type="transmembrane region" description="Helical" evidence="7">
    <location>
        <begin position="65"/>
        <end position="85"/>
    </location>
</feature>
<dbReference type="Proteomes" id="UP000651517">
    <property type="component" value="Unassembled WGS sequence"/>
</dbReference>
<evidence type="ECO:0000313" key="9">
    <source>
        <dbReference type="EMBL" id="MBD8020019.1"/>
    </source>
</evidence>
<feature type="compositionally biased region" description="Basic and acidic residues" evidence="8">
    <location>
        <begin position="312"/>
        <end position="323"/>
    </location>
</feature>
<gene>
    <name evidence="7" type="primary">lgt</name>
    <name evidence="9" type="ORF">H9634_04385</name>
</gene>
<dbReference type="EC" id="2.5.1.145" evidence="7"/>
<feature type="transmembrane region" description="Helical" evidence="7">
    <location>
        <begin position="105"/>
        <end position="127"/>
    </location>
</feature>
<comment type="caution">
    <text evidence="9">The sequence shown here is derived from an EMBL/GenBank/DDBJ whole genome shotgun (WGS) entry which is preliminary data.</text>
</comment>
<accession>A0ABR8WSL3</accession>
<comment type="subcellular location">
    <subcellularLocation>
        <location evidence="7">Cell membrane</location>
        <topology evidence="7">Multi-pass membrane protein</topology>
    </subcellularLocation>
</comment>
<keyword evidence="4 7" id="KW-0812">Transmembrane</keyword>
<comment type="pathway">
    <text evidence="7">Protein modification; lipoprotein biosynthesis (diacylglyceryl transfer).</text>
</comment>
<evidence type="ECO:0000313" key="10">
    <source>
        <dbReference type="Proteomes" id="UP000651517"/>
    </source>
</evidence>
<evidence type="ECO:0000256" key="1">
    <source>
        <dbReference type="ARBA" id="ARBA00007150"/>
    </source>
</evidence>
<feature type="compositionally biased region" description="Basic and acidic residues" evidence="8">
    <location>
        <begin position="347"/>
        <end position="356"/>
    </location>
</feature>
<keyword evidence="5 7" id="KW-1133">Transmembrane helix</keyword>
<organism evidence="9 10">
    <name type="scientific">Brevibacterium gallinarum</name>
    <dbReference type="NCBI Taxonomy" id="2762220"/>
    <lineage>
        <taxon>Bacteria</taxon>
        <taxon>Bacillati</taxon>
        <taxon>Actinomycetota</taxon>
        <taxon>Actinomycetes</taxon>
        <taxon>Micrococcales</taxon>
        <taxon>Brevibacteriaceae</taxon>
        <taxon>Brevibacterium</taxon>
    </lineage>
</organism>
<evidence type="ECO:0000256" key="8">
    <source>
        <dbReference type="SAM" id="MobiDB-lite"/>
    </source>
</evidence>
<dbReference type="EMBL" id="JACSPY010000003">
    <property type="protein sequence ID" value="MBD8020019.1"/>
    <property type="molecule type" value="Genomic_DNA"/>
</dbReference>
<reference evidence="9 10" key="1">
    <citation type="submission" date="2020-08" db="EMBL/GenBank/DDBJ databases">
        <title>A Genomic Blueprint of the Chicken Gut Microbiome.</title>
        <authorList>
            <person name="Gilroy R."/>
            <person name="Ravi A."/>
            <person name="Getino M."/>
            <person name="Pursley I."/>
            <person name="Horton D.L."/>
            <person name="Alikhan N.-F."/>
            <person name="Baker D."/>
            <person name="Gharbi K."/>
            <person name="Hall N."/>
            <person name="Watson M."/>
            <person name="Adriaenssens E.M."/>
            <person name="Foster-Nyarko E."/>
            <person name="Jarju S."/>
            <person name="Secka A."/>
            <person name="Antonio M."/>
            <person name="Oren A."/>
            <person name="Chaudhuri R."/>
            <person name="La Ragione R.M."/>
            <person name="Hildebrand F."/>
            <person name="Pallen M.J."/>
        </authorList>
    </citation>
    <scope>NUCLEOTIDE SEQUENCE [LARGE SCALE GENOMIC DNA]</scope>
    <source>
        <strain evidence="9 10">Re57</strain>
    </source>
</reference>
<evidence type="ECO:0000256" key="7">
    <source>
        <dbReference type="HAMAP-Rule" id="MF_01147"/>
    </source>
</evidence>
<dbReference type="HAMAP" id="MF_01147">
    <property type="entry name" value="Lgt"/>
    <property type="match status" value="1"/>
</dbReference>
<evidence type="ECO:0000256" key="2">
    <source>
        <dbReference type="ARBA" id="ARBA00022475"/>
    </source>
</evidence>
<protein>
    <recommendedName>
        <fullName evidence="7">Phosphatidylglycerol--prolipoprotein diacylglyceryl transferase</fullName>
        <ecNumber evidence="7">2.5.1.145</ecNumber>
    </recommendedName>
</protein>
<dbReference type="RefSeq" id="WP_191725558.1">
    <property type="nucleotide sequence ID" value="NZ_JACSPY010000003.1"/>
</dbReference>
<dbReference type="PANTHER" id="PTHR30589">
    <property type="entry name" value="PROLIPOPROTEIN DIACYLGLYCERYL TRANSFERASE"/>
    <property type="match status" value="1"/>
</dbReference>
<comment type="function">
    <text evidence="7">Catalyzes the transfer of the diacylglyceryl group from phosphatidylglycerol to the sulfhydryl group of the N-terminal cysteine of a prolipoprotein, the first step in the formation of mature lipoproteins.</text>
</comment>
<keyword evidence="6 7" id="KW-0472">Membrane</keyword>
<dbReference type="PANTHER" id="PTHR30589:SF0">
    <property type="entry name" value="PHOSPHATIDYLGLYCEROL--PROLIPOPROTEIN DIACYLGLYCERYL TRANSFERASE"/>
    <property type="match status" value="1"/>
</dbReference>
<dbReference type="InterPro" id="IPR001640">
    <property type="entry name" value="Lgt"/>
</dbReference>
<dbReference type="GO" id="GO:0016757">
    <property type="term" value="F:glycosyltransferase activity"/>
    <property type="evidence" value="ECO:0007669"/>
    <property type="project" value="UniProtKB-KW"/>
</dbReference>
<name>A0ABR8WSL3_9MICO</name>
<feature type="binding site" evidence="7">
    <location>
        <position position="153"/>
    </location>
    <ligand>
        <name>a 1,2-diacyl-sn-glycero-3-phospho-(1'-sn-glycerol)</name>
        <dbReference type="ChEBI" id="CHEBI:64716"/>
    </ligand>
</feature>
<keyword evidence="10" id="KW-1185">Reference proteome</keyword>
<feature type="transmembrane region" description="Helical" evidence="7">
    <location>
        <begin position="33"/>
        <end position="53"/>
    </location>
</feature>
<feature type="transmembrane region" description="Helical" evidence="7">
    <location>
        <begin position="231"/>
        <end position="249"/>
    </location>
</feature>
<keyword evidence="3 7" id="KW-0808">Transferase</keyword>
<keyword evidence="9" id="KW-0328">Glycosyltransferase</keyword>
<dbReference type="PROSITE" id="PS01311">
    <property type="entry name" value="LGT"/>
    <property type="match status" value="1"/>
</dbReference>
<evidence type="ECO:0000256" key="4">
    <source>
        <dbReference type="ARBA" id="ARBA00022692"/>
    </source>
</evidence>
<dbReference type="NCBIfam" id="TIGR00544">
    <property type="entry name" value="lgt"/>
    <property type="match status" value="1"/>
</dbReference>
<feature type="transmembrane region" description="Helical" evidence="7">
    <location>
        <begin position="261"/>
        <end position="279"/>
    </location>
</feature>